<keyword evidence="4" id="KW-0812">Transmembrane</keyword>
<evidence type="ECO:0000256" key="8">
    <source>
        <dbReference type="ARBA" id="ARBA00023136"/>
    </source>
</evidence>
<reference evidence="10" key="1">
    <citation type="submission" date="2020-06" db="EMBL/GenBank/DDBJ databases">
        <title>WGS assembly of Ceratodon purpureus strain R40.</title>
        <authorList>
            <person name="Carey S.B."/>
            <person name="Jenkins J."/>
            <person name="Shu S."/>
            <person name="Lovell J.T."/>
            <person name="Sreedasyam A."/>
            <person name="Maumus F."/>
            <person name="Tiley G.P."/>
            <person name="Fernandez-Pozo N."/>
            <person name="Barry K."/>
            <person name="Chen C."/>
            <person name="Wang M."/>
            <person name="Lipzen A."/>
            <person name="Daum C."/>
            <person name="Saski C.A."/>
            <person name="Payton A.C."/>
            <person name="Mcbreen J.C."/>
            <person name="Conrad R.E."/>
            <person name="Kollar L.M."/>
            <person name="Olsson S."/>
            <person name="Huttunen S."/>
            <person name="Landis J.B."/>
            <person name="Wickett N.J."/>
            <person name="Johnson M.G."/>
            <person name="Rensing S.A."/>
            <person name="Grimwood J."/>
            <person name="Schmutz J."/>
            <person name="Mcdaniel S.F."/>
        </authorList>
    </citation>
    <scope>NUCLEOTIDE SEQUENCE</scope>
    <source>
        <strain evidence="10">R40</strain>
    </source>
</reference>
<evidence type="ECO:0000313" key="10">
    <source>
        <dbReference type="EMBL" id="KAG0584791.1"/>
    </source>
</evidence>
<evidence type="ECO:0000256" key="4">
    <source>
        <dbReference type="ARBA" id="ARBA00022692"/>
    </source>
</evidence>
<evidence type="ECO:0000256" key="5">
    <source>
        <dbReference type="ARBA" id="ARBA00022792"/>
    </source>
</evidence>
<gene>
    <name evidence="10" type="ORF">KC19_3G234600</name>
</gene>
<evidence type="ECO:0000256" key="7">
    <source>
        <dbReference type="ARBA" id="ARBA00023128"/>
    </source>
</evidence>
<dbReference type="GO" id="GO:0006850">
    <property type="term" value="P:pyruvate import into mitochondria"/>
    <property type="evidence" value="ECO:0007669"/>
    <property type="project" value="InterPro"/>
</dbReference>
<protein>
    <recommendedName>
        <fullName evidence="9">Mitochondrial pyruvate carrier</fullName>
    </recommendedName>
</protein>
<evidence type="ECO:0000256" key="3">
    <source>
        <dbReference type="ARBA" id="ARBA00022448"/>
    </source>
</evidence>
<organism evidence="10 11">
    <name type="scientific">Ceratodon purpureus</name>
    <name type="common">Fire moss</name>
    <name type="synonym">Dicranum purpureum</name>
    <dbReference type="NCBI Taxonomy" id="3225"/>
    <lineage>
        <taxon>Eukaryota</taxon>
        <taxon>Viridiplantae</taxon>
        <taxon>Streptophyta</taxon>
        <taxon>Embryophyta</taxon>
        <taxon>Bryophyta</taxon>
        <taxon>Bryophytina</taxon>
        <taxon>Bryopsida</taxon>
        <taxon>Dicranidae</taxon>
        <taxon>Pseudoditrichales</taxon>
        <taxon>Ditrichaceae</taxon>
        <taxon>Ceratodon</taxon>
    </lineage>
</organism>
<dbReference type="InterPro" id="IPR005336">
    <property type="entry name" value="MPC"/>
</dbReference>
<dbReference type="GO" id="GO:0005743">
    <property type="term" value="C:mitochondrial inner membrane"/>
    <property type="evidence" value="ECO:0007669"/>
    <property type="project" value="UniProtKB-SubCell"/>
</dbReference>
<comment type="subcellular location">
    <subcellularLocation>
        <location evidence="1 9">Mitochondrion inner membrane</location>
        <topology evidence="1 9">Multi-pass membrane protein</topology>
    </subcellularLocation>
</comment>
<keyword evidence="11" id="KW-1185">Reference proteome</keyword>
<dbReference type="Pfam" id="PF03650">
    <property type="entry name" value="MPC"/>
    <property type="match status" value="1"/>
</dbReference>
<comment type="similarity">
    <text evidence="2 9">Belongs to the mitochondrial pyruvate carrier (MPC) (TC 2.A.105) family.</text>
</comment>
<evidence type="ECO:0000313" key="11">
    <source>
        <dbReference type="Proteomes" id="UP000822688"/>
    </source>
</evidence>
<name>A0A8T0IPQ5_CERPU</name>
<keyword evidence="6" id="KW-1133">Transmembrane helix</keyword>
<sequence length="113" mass="12939">MATSLRAFWNSPVGPKTIHFWGPIANFGFVLAGLVDIQKPPEMISGRMTGVMCAYSASYMRFAWMVRPQNLLLCGVHGCNEVVQLYQLQRWGRWRYSSTPDEELSTYSSQEER</sequence>
<comment type="function">
    <text evidence="9">Mediates the uptake of pyruvate into mitochondria.</text>
</comment>
<keyword evidence="7 9" id="KW-0496">Mitochondrion</keyword>
<evidence type="ECO:0000256" key="6">
    <source>
        <dbReference type="ARBA" id="ARBA00022989"/>
    </source>
</evidence>
<comment type="caution">
    <text evidence="10">The sequence shown here is derived from an EMBL/GenBank/DDBJ whole genome shotgun (WGS) entry which is preliminary data.</text>
</comment>
<evidence type="ECO:0000256" key="2">
    <source>
        <dbReference type="ARBA" id="ARBA00006416"/>
    </source>
</evidence>
<keyword evidence="8" id="KW-0472">Membrane</keyword>
<accession>A0A8T0IPQ5</accession>
<keyword evidence="5 9" id="KW-0999">Mitochondrion inner membrane</keyword>
<dbReference type="Proteomes" id="UP000822688">
    <property type="component" value="Chromosome 3"/>
</dbReference>
<dbReference type="PANTHER" id="PTHR14154">
    <property type="entry name" value="UPF0041 BRAIN PROTEIN 44-RELATED"/>
    <property type="match status" value="1"/>
</dbReference>
<keyword evidence="3 9" id="KW-0813">Transport</keyword>
<dbReference type="AlphaFoldDB" id="A0A8T0IPQ5"/>
<dbReference type="EMBL" id="CM026423">
    <property type="protein sequence ID" value="KAG0584791.1"/>
    <property type="molecule type" value="Genomic_DNA"/>
</dbReference>
<proteinExistence type="inferred from homology"/>
<dbReference type="OrthoDB" id="1697690at2759"/>
<evidence type="ECO:0000256" key="9">
    <source>
        <dbReference type="RuleBase" id="RU363100"/>
    </source>
</evidence>
<evidence type="ECO:0000256" key="1">
    <source>
        <dbReference type="ARBA" id="ARBA00004448"/>
    </source>
</evidence>